<dbReference type="Proteomes" id="UP000036403">
    <property type="component" value="Unassembled WGS sequence"/>
</dbReference>
<sequence>IQDAILLEEKSRRPNAKYGAEEVIFRASVDPERLPRSSRGVSLATIAATLRLLIARVLTLTLGNRSPQDLARVVIQAPGLDNPISTTLMKVVDLTVETVLSAVTKVLQSKEEIFLDAGFIMDVLTIARPVGAGRSRLYNIDVERIPRQCILNIPKDVPGLCCAMALVYGKAHLDQDRTAIERLRQRDRPALANAARALHHAAGIPEGPCSLDVLGTFENHMDVQIVVYSVENLQGVSTG</sequence>
<accession>A0A0J7JW21</accession>
<dbReference type="AlphaFoldDB" id="A0A0J7JW21"/>
<protein>
    <submittedName>
        <fullName evidence="1">Uncharacterized protein</fullName>
    </submittedName>
</protein>
<reference evidence="1 2" key="1">
    <citation type="submission" date="2015-04" db="EMBL/GenBank/DDBJ databases">
        <title>Lasius niger genome sequencing.</title>
        <authorList>
            <person name="Konorov E.A."/>
            <person name="Nikitin M.A."/>
            <person name="Kirill M.V."/>
            <person name="Chang P."/>
        </authorList>
    </citation>
    <scope>NUCLEOTIDE SEQUENCE [LARGE SCALE GENOMIC DNA]</scope>
    <source>
        <tissue evidence="1">Whole</tissue>
    </source>
</reference>
<dbReference type="OrthoDB" id="6434689at2759"/>
<name>A0A0J7JW21_LASNI</name>
<evidence type="ECO:0000313" key="2">
    <source>
        <dbReference type="Proteomes" id="UP000036403"/>
    </source>
</evidence>
<dbReference type="EMBL" id="LBMM01028969">
    <property type="protein sequence ID" value="KMQ82046.1"/>
    <property type="molecule type" value="Genomic_DNA"/>
</dbReference>
<dbReference type="PaxDb" id="67767-A0A0J7JW21"/>
<organism evidence="1 2">
    <name type="scientific">Lasius niger</name>
    <name type="common">Black garden ant</name>
    <dbReference type="NCBI Taxonomy" id="67767"/>
    <lineage>
        <taxon>Eukaryota</taxon>
        <taxon>Metazoa</taxon>
        <taxon>Ecdysozoa</taxon>
        <taxon>Arthropoda</taxon>
        <taxon>Hexapoda</taxon>
        <taxon>Insecta</taxon>
        <taxon>Pterygota</taxon>
        <taxon>Neoptera</taxon>
        <taxon>Endopterygota</taxon>
        <taxon>Hymenoptera</taxon>
        <taxon>Apocrita</taxon>
        <taxon>Aculeata</taxon>
        <taxon>Formicoidea</taxon>
        <taxon>Formicidae</taxon>
        <taxon>Formicinae</taxon>
        <taxon>Lasius</taxon>
        <taxon>Lasius</taxon>
    </lineage>
</organism>
<keyword evidence="2" id="KW-1185">Reference proteome</keyword>
<feature type="non-terminal residue" evidence="1">
    <location>
        <position position="1"/>
    </location>
</feature>
<comment type="caution">
    <text evidence="1">The sequence shown here is derived from an EMBL/GenBank/DDBJ whole genome shotgun (WGS) entry which is preliminary data.</text>
</comment>
<gene>
    <name evidence="1" type="ORF">RF55_24385</name>
</gene>
<proteinExistence type="predicted"/>
<evidence type="ECO:0000313" key="1">
    <source>
        <dbReference type="EMBL" id="KMQ82046.1"/>
    </source>
</evidence>